<keyword evidence="9" id="KW-0443">Lipid metabolism</keyword>
<keyword evidence="10 13" id="KW-0472">Membrane</keyword>
<sequence length="142" mass="16006">MASLLPPHDGLLPKWLLLVALTSIGNSIQAYSTLSYTQRVYAGPANGKTPEAVTSPVTALSARTFGTWTFITSIVRLYAAYHIDEPAWYQVAFWTYLVAWAHFMSEMAVFKTARWRGPWLAPVVVSTSSLVWMTMQYSYYVK</sequence>
<keyword evidence="6" id="KW-0752">Steroid biosynthesis</keyword>
<dbReference type="PANTHER" id="PTHR15451:SF19">
    <property type="entry name" value="ERGOSTEROL BIOSYNTHETIC PROTEIN 28 HOMOLOG"/>
    <property type="match status" value="1"/>
</dbReference>
<proteinExistence type="inferred from homology"/>
<feature type="transmembrane region" description="Helical" evidence="13">
    <location>
        <begin position="15"/>
        <end position="36"/>
    </location>
</feature>
<evidence type="ECO:0000256" key="12">
    <source>
        <dbReference type="ARBA" id="ARBA00023221"/>
    </source>
</evidence>
<evidence type="ECO:0000256" key="3">
    <source>
        <dbReference type="ARBA" id="ARBA00022516"/>
    </source>
</evidence>
<comment type="subcellular location">
    <subcellularLocation>
        <location evidence="1">Endoplasmic reticulum membrane</location>
        <topology evidence="1">Multi-pass membrane protein</topology>
    </subcellularLocation>
</comment>
<name>A0A8H7AGQ6_9EURO</name>
<evidence type="ECO:0000313" key="14">
    <source>
        <dbReference type="EMBL" id="KAF7508830.1"/>
    </source>
</evidence>
<evidence type="ECO:0000256" key="2">
    <source>
        <dbReference type="ARBA" id="ARBA00005377"/>
    </source>
</evidence>
<gene>
    <name evidence="14" type="ORF">GJ744_008707</name>
</gene>
<dbReference type="GO" id="GO:0005789">
    <property type="term" value="C:endoplasmic reticulum membrane"/>
    <property type="evidence" value="ECO:0007669"/>
    <property type="project" value="UniProtKB-SubCell"/>
</dbReference>
<dbReference type="Pfam" id="PF03694">
    <property type="entry name" value="Erg28"/>
    <property type="match status" value="1"/>
</dbReference>
<dbReference type="GO" id="GO:0016126">
    <property type="term" value="P:sterol biosynthetic process"/>
    <property type="evidence" value="ECO:0007669"/>
    <property type="project" value="UniProtKB-KW"/>
</dbReference>
<keyword evidence="7 13" id="KW-1133">Transmembrane helix</keyword>
<dbReference type="Proteomes" id="UP000606974">
    <property type="component" value="Unassembled WGS sequence"/>
</dbReference>
<evidence type="ECO:0000256" key="5">
    <source>
        <dbReference type="ARBA" id="ARBA00022824"/>
    </source>
</evidence>
<comment type="similarity">
    <text evidence="2">Belongs to the ERG28 family.</text>
</comment>
<dbReference type="OrthoDB" id="6485510at2759"/>
<keyword evidence="5" id="KW-0256">Endoplasmic reticulum</keyword>
<evidence type="ECO:0000256" key="1">
    <source>
        <dbReference type="ARBA" id="ARBA00004477"/>
    </source>
</evidence>
<evidence type="ECO:0000256" key="6">
    <source>
        <dbReference type="ARBA" id="ARBA00022955"/>
    </source>
</evidence>
<reference evidence="14" key="1">
    <citation type="submission" date="2020-02" db="EMBL/GenBank/DDBJ databases">
        <authorList>
            <person name="Palmer J.M."/>
        </authorList>
    </citation>
    <scope>NUCLEOTIDE SEQUENCE</scope>
    <source>
        <strain evidence="14">EPUS1.4</strain>
        <tissue evidence="14">Thallus</tissue>
    </source>
</reference>
<keyword evidence="8" id="KW-0756">Sterol biosynthesis</keyword>
<feature type="transmembrane region" description="Helical" evidence="13">
    <location>
        <begin position="87"/>
        <end position="105"/>
    </location>
</feature>
<evidence type="ECO:0008006" key="16">
    <source>
        <dbReference type="Google" id="ProtNLM"/>
    </source>
</evidence>
<evidence type="ECO:0000256" key="13">
    <source>
        <dbReference type="SAM" id="Phobius"/>
    </source>
</evidence>
<dbReference type="InterPro" id="IPR005352">
    <property type="entry name" value="Erg28"/>
</dbReference>
<protein>
    <recommendedName>
        <fullName evidence="16">Ergosterol biosynthetic protein 28</fullName>
    </recommendedName>
</protein>
<keyword evidence="15" id="KW-1185">Reference proteome</keyword>
<dbReference type="GO" id="GO:0030674">
    <property type="term" value="F:protein-macromolecule adaptor activity"/>
    <property type="evidence" value="ECO:0007669"/>
    <property type="project" value="TreeGrafter"/>
</dbReference>
<dbReference type="AlphaFoldDB" id="A0A8H7AGQ6"/>
<comment type="caution">
    <text evidence="14">The sequence shown here is derived from an EMBL/GenBank/DDBJ whole genome shotgun (WGS) entry which is preliminary data.</text>
</comment>
<evidence type="ECO:0000313" key="15">
    <source>
        <dbReference type="Proteomes" id="UP000606974"/>
    </source>
</evidence>
<dbReference type="PANTHER" id="PTHR15451">
    <property type="entry name" value="ERGOSTEROL BIOSYNTHETIC PROTEIN 28-RELATED"/>
    <property type="match status" value="1"/>
</dbReference>
<keyword evidence="12" id="KW-0753">Steroid metabolism</keyword>
<evidence type="ECO:0000256" key="11">
    <source>
        <dbReference type="ARBA" id="ARBA00023166"/>
    </source>
</evidence>
<evidence type="ECO:0000256" key="7">
    <source>
        <dbReference type="ARBA" id="ARBA00022989"/>
    </source>
</evidence>
<evidence type="ECO:0000256" key="9">
    <source>
        <dbReference type="ARBA" id="ARBA00023098"/>
    </source>
</evidence>
<evidence type="ECO:0000256" key="4">
    <source>
        <dbReference type="ARBA" id="ARBA00022692"/>
    </source>
</evidence>
<evidence type="ECO:0000256" key="8">
    <source>
        <dbReference type="ARBA" id="ARBA00023011"/>
    </source>
</evidence>
<keyword evidence="4 13" id="KW-0812">Transmembrane</keyword>
<keyword evidence="11" id="KW-1207">Sterol metabolism</keyword>
<organism evidence="14 15">
    <name type="scientific">Endocarpon pusillum</name>
    <dbReference type="NCBI Taxonomy" id="364733"/>
    <lineage>
        <taxon>Eukaryota</taxon>
        <taxon>Fungi</taxon>
        <taxon>Dikarya</taxon>
        <taxon>Ascomycota</taxon>
        <taxon>Pezizomycotina</taxon>
        <taxon>Eurotiomycetes</taxon>
        <taxon>Chaetothyriomycetidae</taxon>
        <taxon>Verrucariales</taxon>
        <taxon>Verrucariaceae</taxon>
        <taxon>Endocarpon</taxon>
    </lineage>
</organism>
<evidence type="ECO:0000256" key="10">
    <source>
        <dbReference type="ARBA" id="ARBA00023136"/>
    </source>
</evidence>
<feature type="transmembrane region" description="Helical" evidence="13">
    <location>
        <begin position="117"/>
        <end position="139"/>
    </location>
</feature>
<dbReference type="EMBL" id="JAACFV010000049">
    <property type="protein sequence ID" value="KAF7508830.1"/>
    <property type="molecule type" value="Genomic_DNA"/>
</dbReference>
<accession>A0A8H7AGQ6</accession>
<keyword evidence="3" id="KW-0444">Lipid biosynthesis</keyword>